<dbReference type="InterPro" id="IPR024194">
    <property type="entry name" value="Ac/AlaTfrase_AlgI/DltB"/>
</dbReference>
<evidence type="ECO:0000313" key="10">
    <source>
        <dbReference type="Proteomes" id="UP000295418"/>
    </source>
</evidence>
<feature type="transmembrane region" description="Helical" evidence="8">
    <location>
        <begin position="30"/>
        <end position="54"/>
    </location>
</feature>
<name>A0A4R4E8X1_9BACL</name>
<dbReference type="PIRSF" id="PIRSF016636">
    <property type="entry name" value="AlgI_DltB"/>
    <property type="match status" value="1"/>
</dbReference>
<evidence type="ECO:0000256" key="1">
    <source>
        <dbReference type="ARBA" id="ARBA00004651"/>
    </source>
</evidence>
<evidence type="ECO:0000256" key="7">
    <source>
        <dbReference type="PIRNR" id="PIRNR016636"/>
    </source>
</evidence>
<evidence type="ECO:0000256" key="6">
    <source>
        <dbReference type="ARBA" id="ARBA00023136"/>
    </source>
</evidence>
<reference evidence="9 10" key="1">
    <citation type="submission" date="2019-03" db="EMBL/GenBank/DDBJ databases">
        <authorList>
            <person name="Kim M.K.M."/>
        </authorList>
    </citation>
    <scope>NUCLEOTIDE SEQUENCE [LARGE SCALE GENOMIC DNA]</scope>
    <source>
        <strain evidence="9 10">18JY21-1</strain>
    </source>
</reference>
<dbReference type="InterPro" id="IPR004299">
    <property type="entry name" value="MBOAT_fam"/>
</dbReference>
<feature type="transmembrane region" description="Helical" evidence="8">
    <location>
        <begin position="191"/>
        <end position="210"/>
    </location>
</feature>
<feature type="transmembrane region" description="Helical" evidence="8">
    <location>
        <begin position="305"/>
        <end position="322"/>
    </location>
</feature>
<accession>A0A4R4E8X1</accession>
<protein>
    <submittedName>
        <fullName evidence="9">MBOAT family protein</fullName>
    </submittedName>
</protein>
<evidence type="ECO:0000256" key="2">
    <source>
        <dbReference type="ARBA" id="ARBA00010323"/>
    </source>
</evidence>
<keyword evidence="10" id="KW-1185">Reference proteome</keyword>
<comment type="similarity">
    <text evidence="2 7">Belongs to the membrane-bound acyltransferase family.</text>
</comment>
<keyword evidence="3 7" id="KW-1003">Cell membrane</keyword>
<evidence type="ECO:0000256" key="3">
    <source>
        <dbReference type="ARBA" id="ARBA00022475"/>
    </source>
</evidence>
<comment type="caution">
    <text evidence="9">The sequence shown here is derived from an EMBL/GenBank/DDBJ whole genome shotgun (WGS) entry which is preliminary data.</text>
</comment>
<proteinExistence type="inferred from homology"/>
<dbReference type="Pfam" id="PF03062">
    <property type="entry name" value="MBOAT"/>
    <property type="match status" value="1"/>
</dbReference>
<dbReference type="GO" id="GO:0005886">
    <property type="term" value="C:plasma membrane"/>
    <property type="evidence" value="ECO:0007669"/>
    <property type="project" value="UniProtKB-SubCell"/>
</dbReference>
<feature type="transmembrane region" description="Helical" evidence="8">
    <location>
        <begin position="74"/>
        <end position="93"/>
    </location>
</feature>
<dbReference type="AlphaFoldDB" id="A0A4R4E8X1"/>
<keyword evidence="5 8" id="KW-1133">Transmembrane helix</keyword>
<dbReference type="GO" id="GO:0042121">
    <property type="term" value="P:alginic acid biosynthetic process"/>
    <property type="evidence" value="ECO:0007669"/>
    <property type="project" value="InterPro"/>
</dbReference>
<comment type="subcellular location">
    <subcellularLocation>
        <location evidence="1">Cell membrane</location>
        <topology evidence="1">Multi-pass membrane protein</topology>
    </subcellularLocation>
</comment>
<keyword evidence="7" id="KW-0808">Transferase</keyword>
<dbReference type="GO" id="GO:0016746">
    <property type="term" value="F:acyltransferase activity"/>
    <property type="evidence" value="ECO:0007669"/>
    <property type="project" value="UniProtKB-KW"/>
</dbReference>
<feature type="transmembrane region" description="Helical" evidence="8">
    <location>
        <begin position="328"/>
        <end position="349"/>
    </location>
</feature>
<keyword evidence="7" id="KW-0012">Acyltransferase</keyword>
<evidence type="ECO:0000256" key="8">
    <source>
        <dbReference type="SAM" id="Phobius"/>
    </source>
</evidence>
<dbReference type="Proteomes" id="UP000295418">
    <property type="component" value="Unassembled WGS sequence"/>
</dbReference>
<evidence type="ECO:0000256" key="4">
    <source>
        <dbReference type="ARBA" id="ARBA00022692"/>
    </source>
</evidence>
<dbReference type="InterPro" id="IPR028362">
    <property type="entry name" value="AlgI"/>
</dbReference>
<gene>
    <name evidence="9" type="ORF">E0485_17695</name>
</gene>
<organism evidence="9 10">
    <name type="scientific">Paenibacillus albiflavus</name>
    <dbReference type="NCBI Taxonomy" id="2545760"/>
    <lineage>
        <taxon>Bacteria</taxon>
        <taxon>Bacillati</taxon>
        <taxon>Bacillota</taxon>
        <taxon>Bacilli</taxon>
        <taxon>Bacillales</taxon>
        <taxon>Paenibacillaceae</taxon>
        <taxon>Paenibacillus</taxon>
    </lineage>
</organism>
<dbReference type="PANTHER" id="PTHR13285:SF18">
    <property type="entry name" value="PROTEIN-CYSTEINE N-PALMITOYLTRANSFERASE RASP"/>
    <property type="match status" value="1"/>
</dbReference>
<feature type="transmembrane region" description="Helical" evidence="8">
    <location>
        <begin position="6"/>
        <end position="23"/>
    </location>
</feature>
<keyword evidence="4 8" id="KW-0812">Transmembrane</keyword>
<evidence type="ECO:0000256" key="5">
    <source>
        <dbReference type="ARBA" id="ARBA00022989"/>
    </source>
</evidence>
<evidence type="ECO:0000313" key="9">
    <source>
        <dbReference type="EMBL" id="TCZ75433.1"/>
    </source>
</evidence>
<feature type="transmembrane region" description="Helical" evidence="8">
    <location>
        <begin position="399"/>
        <end position="417"/>
    </location>
</feature>
<sequence>MVFSSLLFIFVFLPTVIILYYAAPRTIRNLLLFLCSLLFYAWGEPVYVLLMLFSTVIDYFHGLLIHHYLHNKRIAKWFVISSLTINLLILGFFKYANFLVQSANEILGTAWAIHELPLPIGISFYTFQTMSYAIDVYRGDAPVQRNIIAFGTYIALFPQLIAGPIVRYHVIADQLNHRRESIPQFANGIKLFIIGLAKKLLLANNIGMLWDEVRHMPAGELPLLTAWLGIAAFAMQIYYDFSGYSDMAIGLGRMFGFEFPRNFHYPYISQSISEFWRRWHMTLGAWFREYLYIPLGGNRVATWKVYRNLFVVWLATGLWHGASWNFALWGLYFGLIIVLEKYVILRLLTRSSRWISHAYTWILLLVSWVLFAFDELDLGFAYLAAMFGIVSDGLMNDQFIYLLYTNILLLLILILCATPIVENMVCSWKSRYAKLSEIVLQPVYLLLVVLSVAYLVDASYNPFLYFRF</sequence>
<keyword evidence="6 7" id="KW-0472">Membrane</keyword>
<dbReference type="PANTHER" id="PTHR13285">
    <property type="entry name" value="ACYLTRANSFERASE"/>
    <property type="match status" value="1"/>
</dbReference>
<dbReference type="EMBL" id="SKFG01000020">
    <property type="protein sequence ID" value="TCZ75433.1"/>
    <property type="molecule type" value="Genomic_DNA"/>
</dbReference>
<dbReference type="InterPro" id="IPR051085">
    <property type="entry name" value="MB_O-acyltransferase"/>
</dbReference>
<feature type="transmembrane region" description="Helical" evidence="8">
    <location>
        <begin position="147"/>
        <end position="170"/>
    </location>
</feature>
<feature type="transmembrane region" description="Helical" evidence="8">
    <location>
        <begin position="222"/>
        <end position="239"/>
    </location>
</feature>
<dbReference type="RefSeq" id="WP_132419398.1">
    <property type="nucleotide sequence ID" value="NZ_SKFG01000020.1"/>
</dbReference>
<feature type="transmembrane region" description="Helical" evidence="8">
    <location>
        <begin position="105"/>
        <end position="127"/>
    </location>
</feature>
<dbReference type="OrthoDB" id="9805788at2"/>
<feature type="transmembrane region" description="Helical" evidence="8">
    <location>
        <begin position="361"/>
        <end position="387"/>
    </location>
</feature>
<feature type="transmembrane region" description="Helical" evidence="8">
    <location>
        <begin position="438"/>
        <end position="456"/>
    </location>
</feature>
<dbReference type="PIRSF" id="PIRSF500217">
    <property type="entry name" value="AlgI"/>
    <property type="match status" value="1"/>
</dbReference>